<dbReference type="EMBL" id="JAFNLL010000033">
    <property type="protein sequence ID" value="MBO1268998.1"/>
    <property type="molecule type" value="Genomic_DNA"/>
</dbReference>
<evidence type="ECO:0000313" key="4">
    <source>
        <dbReference type="EMBL" id="MBO1268998.1"/>
    </source>
</evidence>
<dbReference type="Proteomes" id="UP000664164">
    <property type="component" value="Unassembled WGS sequence"/>
</dbReference>
<keyword evidence="5" id="KW-1185">Reference proteome</keyword>
<dbReference type="InterPro" id="IPR041183">
    <property type="entry name" value="Cyclophilin-like"/>
</dbReference>
<dbReference type="Pfam" id="PF18050">
    <property type="entry name" value="Cyclophil_like2"/>
    <property type="match status" value="1"/>
</dbReference>
<evidence type="ECO:0000259" key="3">
    <source>
        <dbReference type="Pfam" id="PF18050"/>
    </source>
</evidence>
<feature type="domain" description="Cyclophilin-like" evidence="3">
    <location>
        <begin position="63"/>
        <end position="171"/>
    </location>
</feature>
<comment type="caution">
    <text evidence="4">The sequence shown here is derived from an EMBL/GenBank/DDBJ whole genome shotgun (WGS) entry which is preliminary data.</text>
</comment>
<proteinExistence type="predicted"/>
<keyword evidence="2" id="KW-0732">Signal</keyword>
<gene>
    <name evidence="4" type="ORF">J1902_13650</name>
</gene>
<dbReference type="PROSITE" id="PS51257">
    <property type="entry name" value="PROKAR_LIPOPROTEIN"/>
    <property type="match status" value="1"/>
</dbReference>
<dbReference type="AlphaFoldDB" id="A0A939HIQ9"/>
<evidence type="ECO:0000256" key="1">
    <source>
        <dbReference type="SAM" id="MobiDB-lite"/>
    </source>
</evidence>
<sequence>MGKRLWTTAGALLVLGFGVASCAGASQGSSQEPSTPSTGTESGASSSAASSERSVEGTVVHFTAGSTVVKAVIDRDTRTARSFVDMLPMTLRFSDYGGKEKVASPPRHFDFTGAEGMKPKAGDLFSYQPWSNLGFFYNADGSSHSDSLVRIGRSDDIEQIVKLDGQDVTISIAK</sequence>
<organism evidence="4 5">
    <name type="scientific">Arthrobacter cavernae</name>
    <dbReference type="NCBI Taxonomy" id="2817681"/>
    <lineage>
        <taxon>Bacteria</taxon>
        <taxon>Bacillati</taxon>
        <taxon>Actinomycetota</taxon>
        <taxon>Actinomycetes</taxon>
        <taxon>Micrococcales</taxon>
        <taxon>Micrococcaceae</taxon>
        <taxon>Arthrobacter</taxon>
    </lineage>
</organism>
<dbReference type="Gene3D" id="2.40.100.20">
    <property type="match status" value="1"/>
</dbReference>
<reference evidence="4" key="1">
    <citation type="submission" date="2021-03" db="EMBL/GenBank/DDBJ databases">
        <title>A new species, PO-11, isolated from a karst cave deposit.</title>
        <authorList>
            <person name="Zhaoxiaoyong W."/>
        </authorList>
    </citation>
    <scope>NUCLEOTIDE SEQUENCE</scope>
    <source>
        <strain evidence="4">PO-11</strain>
    </source>
</reference>
<evidence type="ECO:0000256" key="2">
    <source>
        <dbReference type="SAM" id="SignalP"/>
    </source>
</evidence>
<evidence type="ECO:0000313" key="5">
    <source>
        <dbReference type="Proteomes" id="UP000664164"/>
    </source>
</evidence>
<name>A0A939HIQ9_9MICC</name>
<feature type="region of interest" description="Disordered" evidence="1">
    <location>
        <begin position="25"/>
        <end position="52"/>
    </location>
</feature>
<accession>A0A939HIQ9</accession>
<dbReference type="SUPFAM" id="SSF50891">
    <property type="entry name" value="Cyclophilin-like"/>
    <property type="match status" value="1"/>
</dbReference>
<dbReference type="InterPro" id="IPR029000">
    <property type="entry name" value="Cyclophilin-like_dom_sf"/>
</dbReference>
<feature type="chain" id="PRO_5037945270" description="Cyclophilin-like domain-containing protein" evidence="2">
    <location>
        <begin position="26"/>
        <end position="174"/>
    </location>
</feature>
<feature type="signal peptide" evidence="2">
    <location>
        <begin position="1"/>
        <end position="25"/>
    </location>
</feature>
<protein>
    <recommendedName>
        <fullName evidence="3">Cyclophilin-like domain-containing protein</fullName>
    </recommendedName>
</protein>